<accession>A0A645H535</accession>
<reference evidence="2" key="1">
    <citation type="submission" date="2019-08" db="EMBL/GenBank/DDBJ databases">
        <authorList>
            <person name="Kucharzyk K."/>
            <person name="Murdoch R.W."/>
            <person name="Higgins S."/>
            <person name="Loffler F."/>
        </authorList>
    </citation>
    <scope>NUCLEOTIDE SEQUENCE</scope>
</reference>
<name>A0A645H535_9ZZZZ</name>
<comment type="caution">
    <text evidence="2">The sequence shown here is derived from an EMBL/GenBank/DDBJ whole genome shotgun (WGS) entry which is preliminary data.</text>
</comment>
<gene>
    <name evidence="2" type="ORF">SDC9_181075</name>
</gene>
<dbReference type="Pfam" id="PF11738">
    <property type="entry name" value="DUF3298"/>
    <property type="match status" value="1"/>
</dbReference>
<evidence type="ECO:0000313" key="2">
    <source>
        <dbReference type="EMBL" id="MPN33586.1"/>
    </source>
</evidence>
<feature type="domain" description="DUF3298" evidence="1">
    <location>
        <begin position="20"/>
        <end position="53"/>
    </location>
</feature>
<protein>
    <recommendedName>
        <fullName evidence="1">DUF3298 domain-containing protein</fullName>
    </recommendedName>
</protein>
<evidence type="ECO:0000259" key="1">
    <source>
        <dbReference type="Pfam" id="PF11738"/>
    </source>
</evidence>
<organism evidence="2">
    <name type="scientific">bioreactor metagenome</name>
    <dbReference type="NCBI Taxonomy" id="1076179"/>
    <lineage>
        <taxon>unclassified sequences</taxon>
        <taxon>metagenomes</taxon>
        <taxon>ecological metagenomes</taxon>
    </lineage>
</organism>
<proteinExistence type="predicted"/>
<dbReference type="EMBL" id="VSSQ01086156">
    <property type="protein sequence ID" value="MPN33586.1"/>
    <property type="molecule type" value="Genomic_DNA"/>
</dbReference>
<dbReference type="InterPro" id="IPR021729">
    <property type="entry name" value="DUF3298"/>
</dbReference>
<dbReference type="Gene3D" id="3.90.640.20">
    <property type="entry name" value="Heat-shock cognate protein, ATPase"/>
    <property type="match status" value="1"/>
</dbReference>
<sequence>MASKEIIFIAPYHGLKDSGQEFYLTTKELVVFYQLYEYTPYVYGFLKFSIPYEQIADLLEPEVGKAVLAAQLYGKE</sequence>
<dbReference type="AlphaFoldDB" id="A0A645H535"/>
<dbReference type="InterPro" id="IPR037126">
    <property type="entry name" value="PdaC/RsiV-like_sf"/>
</dbReference>